<feature type="transmembrane region" description="Helical" evidence="6">
    <location>
        <begin position="172"/>
        <end position="192"/>
    </location>
</feature>
<evidence type="ECO:0000256" key="1">
    <source>
        <dbReference type="ARBA" id="ARBA00004651"/>
    </source>
</evidence>
<feature type="transmembrane region" description="Helical" evidence="6">
    <location>
        <begin position="83"/>
        <end position="107"/>
    </location>
</feature>
<keyword evidence="3 6" id="KW-0812">Transmembrane</keyword>
<dbReference type="PANTHER" id="PTHR43124:SF3">
    <property type="entry name" value="CHLORAMPHENICOL EFFLUX PUMP RV0191"/>
    <property type="match status" value="1"/>
</dbReference>
<gene>
    <name evidence="8" type="ORF">ACFSKW_24205</name>
</gene>
<evidence type="ECO:0000259" key="7">
    <source>
        <dbReference type="PROSITE" id="PS50850"/>
    </source>
</evidence>
<name>A0ABW4SY62_9ACTN</name>
<feature type="transmembrane region" description="Helical" evidence="6">
    <location>
        <begin position="213"/>
        <end position="238"/>
    </location>
</feature>
<dbReference type="EMBL" id="JBHUFV010000035">
    <property type="protein sequence ID" value="MFD1934578.1"/>
    <property type="molecule type" value="Genomic_DNA"/>
</dbReference>
<reference evidence="9" key="1">
    <citation type="journal article" date="2019" name="Int. J. Syst. Evol. Microbiol.">
        <title>The Global Catalogue of Microorganisms (GCM) 10K type strain sequencing project: providing services to taxonomists for standard genome sequencing and annotation.</title>
        <authorList>
            <consortium name="The Broad Institute Genomics Platform"/>
            <consortium name="The Broad Institute Genome Sequencing Center for Infectious Disease"/>
            <person name="Wu L."/>
            <person name="Ma J."/>
        </authorList>
    </citation>
    <scope>NUCLEOTIDE SEQUENCE [LARGE SCALE GENOMIC DNA]</scope>
    <source>
        <strain evidence="9">ICMP 6774ER</strain>
    </source>
</reference>
<feature type="domain" description="Major facilitator superfamily (MFS) profile" evidence="7">
    <location>
        <begin position="11"/>
        <end position="390"/>
    </location>
</feature>
<dbReference type="RefSeq" id="WP_379574666.1">
    <property type="nucleotide sequence ID" value="NZ_JBHUFV010000035.1"/>
</dbReference>
<dbReference type="InterPro" id="IPR020846">
    <property type="entry name" value="MFS_dom"/>
</dbReference>
<feature type="transmembrane region" description="Helical" evidence="6">
    <location>
        <begin position="250"/>
        <end position="269"/>
    </location>
</feature>
<feature type="transmembrane region" description="Helical" evidence="6">
    <location>
        <begin position="145"/>
        <end position="166"/>
    </location>
</feature>
<dbReference type="InterPro" id="IPR036259">
    <property type="entry name" value="MFS_trans_sf"/>
</dbReference>
<comment type="subcellular location">
    <subcellularLocation>
        <location evidence="1">Cell membrane</location>
        <topology evidence="1">Multi-pass membrane protein</topology>
    </subcellularLocation>
</comment>
<feature type="transmembrane region" description="Helical" evidence="6">
    <location>
        <begin position="365"/>
        <end position="385"/>
    </location>
</feature>
<feature type="transmembrane region" description="Helical" evidence="6">
    <location>
        <begin position="340"/>
        <end position="359"/>
    </location>
</feature>
<dbReference type="Pfam" id="PF07690">
    <property type="entry name" value="MFS_1"/>
    <property type="match status" value="1"/>
</dbReference>
<dbReference type="PROSITE" id="PS50850">
    <property type="entry name" value="MFS"/>
    <property type="match status" value="1"/>
</dbReference>
<feature type="transmembrane region" description="Helical" evidence="6">
    <location>
        <begin position="281"/>
        <end position="299"/>
    </location>
</feature>
<dbReference type="PANTHER" id="PTHR43124">
    <property type="entry name" value="PURINE EFFLUX PUMP PBUE"/>
    <property type="match status" value="1"/>
</dbReference>
<evidence type="ECO:0000256" key="5">
    <source>
        <dbReference type="ARBA" id="ARBA00023136"/>
    </source>
</evidence>
<keyword evidence="2" id="KW-1003">Cell membrane</keyword>
<keyword evidence="5 6" id="KW-0472">Membrane</keyword>
<protein>
    <submittedName>
        <fullName evidence="8">MFS transporter</fullName>
    </submittedName>
</protein>
<dbReference type="InterPro" id="IPR011701">
    <property type="entry name" value="MFS"/>
</dbReference>
<accession>A0ABW4SY62</accession>
<dbReference type="Gene3D" id="1.20.1250.20">
    <property type="entry name" value="MFS general substrate transporter like domains"/>
    <property type="match status" value="2"/>
</dbReference>
<evidence type="ECO:0000313" key="8">
    <source>
        <dbReference type="EMBL" id="MFD1934578.1"/>
    </source>
</evidence>
<dbReference type="CDD" id="cd17324">
    <property type="entry name" value="MFS_NepI_like"/>
    <property type="match status" value="1"/>
</dbReference>
<evidence type="ECO:0000256" key="4">
    <source>
        <dbReference type="ARBA" id="ARBA00022989"/>
    </source>
</evidence>
<organism evidence="8 9">
    <name type="scientific">Nonomuraea mangrovi</name>
    <dbReference type="NCBI Taxonomy" id="2316207"/>
    <lineage>
        <taxon>Bacteria</taxon>
        <taxon>Bacillati</taxon>
        <taxon>Actinomycetota</taxon>
        <taxon>Actinomycetes</taxon>
        <taxon>Streptosporangiales</taxon>
        <taxon>Streptosporangiaceae</taxon>
        <taxon>Nonomuraea</taxon>
    </lineage>
</organism>
<keyword evidence="9" id="KW-1185">Reference proteome</keyword>
<comment type="caution">
    <text evidence="8">The sequence shown here is derived from an EMBL/GenBank/DDBJ whole genome shotgun (WGS) entry which is preliminary data.</text>
</comment>
<proteinExistence type="predicted"/>
<dbReference type="InterPro" id="IPR050189">
    <property type="entry name" value="MFS_Efflux_Transporters"/>
</dbReference>
<sequence>MTTTAHPDERVSLKTWLGVVAVAVGTFSVVTVEQLPVGLLTSIGGDLGVSEGTAGLMVTVPGLVASAVAPLLPVAIRRLDRRVVLIGLLGLMVLANALSAFAPGFAVLLASRFLVGISIGGFWALAAGIAVRLVPDRHVPRATSLAFGGATAANVLGVPAGTLIGGLTDWRVAFAAVGALGLLVVAGLWLLLPRLPATEPVRLRELPLQFRNPVVRTAVLSTFLLVSGHFAAFTFVSPILQDISGVSESLISPLLLAFGVAGVVGTFIAGAGASRDIRKTIIMLGVALAAILALFPLLGGSPLTGSALLILWGLVFGGVPVAVQTWIFKGAPDATEAATALNTSVFNLAIALGALLGGVVADVVAITGVLWFGALLTLLTSLAVWRTRSE</sequence>
<evidence type="ECO:0000256" key="6">
    <source>
        <dbReference type="SAM" id="Phobius"/>
    </source>
</evidence>
<keyword evidence="4 6" id="KW-1133">Transmembrane helix</keyword>
<feature type="transmembrane region" description="Helical" evidence="6">
    <location>
        <begin position="113"/>
        <end position="133"/>
    </location>
</feature>
<feature type="transmembrane region" description="Helical" evidence="6">
    <location>
        <begin position="305"/>
        <end position="328"/>
    </location>
</feature>
<evidence type="ECO:0000256" key="2">
    <source>
        <dbReference type="ARBA" id="ARBA00022475"/>
    </source>
</evidence>
<feature type="transmembrane region" description="Helical" evidence="6">
    <location>
        <begin position="12"/>
        <end position="32"/>
    </location>
</feature>
<evidence type="ECO:0000256" key="3">
    <source>
        <dbReference type="ARBA" id="ARBA00022692"/>
    </source>
</evidence>
<evidence type="ECO:0000313" key="9">
    <source>
        <dbReference type="Proteomes" id="UP001597368"/>
    </source>
</evidence>
<dbReference type="Proteomes" id="UP001597368">
    <property type="component" value="Unassembled WGS sequence"/>
</dbReference>
<dbReference type="SUPFAM" id="SSF103473">
    <property type="entry name" value="MFS general substrate transporter"/>
    <property type="match status" value="1"/>
</dbReference>
<feature type="transmembrane region" description="Helical" evidence="6">
    <location>
        <begin position="52"/>
        <end position="76"/>
    </location>
</feature>